<reference evidence="3" key="1">
    <citation type="journal article" date="2017" name="Nat. Ecol. Evol.">
        <title>Genome expansion and lineage-specific genetic innovations in the forest pathogenic fungi Armillaria.</title>
        <authorList>
            <person name="Sipos G."/>
            <person name="Prasanna A.N."/>
            <person name="Walter M.C."/>
            <person name="O'Connor E."/>
            <person name="Balint B."/>
            <person name="Krizsan K."/>
            <person name="Kiss B."/>
            <person name="Hess J."/>
            <person name="Varga T."/>
            <person name="Slot J."/>
            <person name="Riley R."/>
            <person name="Boka B."/>
            <person name="Rigling D."/>
            <person name="Barry K."/>
            <person name="Lee J."/>
            <person name="Mihaltcheva S."/>
            <person name="LaButti K."/>
            <person name="Lipzen A."/>
            <person name="Waldron R."/>
            <person name="Moloney N.M."/>
            <person name="Sperisen C."/>
            <person name="Kredics L."/>
            <person name="Vagvoelgyi C."/>
            <person name="Patrignani A."/>
            <person name="Fitzpatrick D."/>
            <person name="Nagy I."/>
            <person name="Doyle S."/>
            <person name="Anderson J.B."/>
            <person name="Grigoriev I.V."/>
            <person name="Gueldener U."/>
            <person name="Muensterkoetter M."/>
            <person name="Nagy L.G."/>
        </authorList>
    </citation>
    <scope>NUCLEOTIDE SEQUENCE [LARGE SCALE GENOMIC DNA]</scope>
    <source>
        <strain evidence="3">Ar21-2</strain>
    </source>
</reference>
<name>A0A2H3D9V4_ARMGA</name>
<evidence type="ECO:0000313" key="2">
    <source>
        <dbReference type="EMBL" id="PBK85053.1"/>
    </source>
</evidence>
<feature type="region of interest" description="Disordered" evidence="1">
    <location>
        <begin position="58"/>
        <end position="103"/>
    </location>
</feature>
<dbReference type="Proteomes" id="UP000217790">
    <property type="component" value="Unassembled WGS sequence"/>
</dbReference>
<keyword evidence="3" id="KW-1185">Reference proteome</keyword>
<accession>A0A2H3D9V4</accession>
<gene>
    <name evidence="2" type="ORF">ARMGADRAFT_1087737</name>
</gene>
<dbReference type="AlphaFoldDB" id="A0A2H3D9V4"/>
<evidence type="ECO:0000256" key="1">
    <source>
        <dbReference type="SAM" id="MobiDB-lite"/>
    </source>
</evidence>
<dbReference type="EMBL" id="KZ293693">
    <property type="protein sequence ID" value="PBK85053.1"/>
    <property type="molecule type" value="Genomic_DNA"/>
</dbReference>
<sequence length="103" mass="11305">MREDVRSGGFAFAYRYLLRDGTLMAQKHSHPLSASSAASSTYIANISIERVLGYARPSSSAISDPLVKRTQPRESRSRVVGDGTTSSTRQEEKRDQNWVAGGN</sequence>
<evidence type="ECO:0000313" key="3">
    <source>
        <dbReference type="Proteomes" id="UP000217790"/>
    </source>
</evidence>
<proteinExistence type="predicted"/>
<protein>
    <submittedName>
        <fullName evidence="2">Uncharacterized protein</fullName>
    </submittedName>
</protein>
<organism evidence="2 3">
    <name type="scientific">Armillaria gallica</name>
    <name type="common">Bulbous honey fungus</name>
    <name type="synonym">Armillaria bulbosa</name>
    <dbReference type="NCBI Taxonomy" id="47427"/>
    <lineage>
        <taxon>Eukaryota</taxon>
        <taxon>Fungi</taxon>
        <taxon>Dikarya</taxon>
        <taxon>Basidiomycota</taxon>
        <taxon>Agaricomycotina</taxon>
        <taxon>Agaricomycetes</taxon>
        <taxon>Agaricomycetidae</taxon>
        <taxon>Agaricales</taxon>
        <taxon>Marasmiineae</taxon>
        <taxon>Physalacriaceae</taxon>
        <taxon>Armillaria</taxon>
    </lineage>
</organism>
<dbReference type="InParanoid" id="A0A2H3D9V4"/>